<keyword evidence="4 5" id="KW-0539">Nucleus</keyword>
<feature type="domain" description="Homeobox" evidence="7">
    <location>
        <begin position="69"/>
        <end position="129"/>
    </location>
</feature>
<dbReference type="PROSITE" id="PS00027">
    <property type="entry name" value="HOMEOBOX_1"/>
    <property type="match status" value="1"/>
</dbReference>
<dbReference type="InterPro" id="IPR050394">
    <property type="entry name" value="Homeobox_NK-like"/>
</dbReference>
<evidence type="ECO:0000256" key="6">
    <source>
        <dbReference type="RuleBase" id="RU000682"/>
    </source>
</evidence>
<organism evidence="8 9">
    <name type="scientific">Mesorhabditis spiculigera</name>
    <dbReference type="NCBI Taxonomy" id="96644"/>
    <lineage>
        <taxon>Eukaryota</taxon>
        <taxon>Metazoa</taxon>
        <taxon>Ecdysozoa</taxon>
        <taxon>Nematoda</taxon>
        <taxon>Chromadorea</taxon>
        <taxon>Rhabditida</taxon>
        <taxon>Rhabditina</taxon>
        <taxon>Rhabditomorpha</taxon>
        <taxon>Rhabditoidea</taxon>
        <taxon>Rhabditidae</taxon>
        <taxon>Mesorhabditinae</taxon>
        <taxon>Mesorhabditis</taxon>
    </lineage>
</organism>
<dbReference type="AlphaFoldDB" id="A0AA36CPI9"/>
<dbReference type="GO" id="GO:0030154">
    <property type="term" value="P:cell differentiation"/>
    <property type="evidence" value="ECO:0007669"/>
    <property type="project" value="TreeGrafter"/>
</dbReference>
<evidence type="ECO:0000313" key="9">
    <source>
        <dbReference type="Proteomes" id="UP001177023"/>
    </source>
</evidence>
<dbReference type="PROSITE" id="PS50071">
    <property type="entry name" value="HOMEOBOX_2"/>
    <property type="match status" value="1"/>
</dbReference>
<dbReference type="PRINTS" id="PR00024">
    <property type="entry name" value="HOMEOBOX"/>
</dbReference>
<evidence type="ECO:0000256" key="1">
    <source>
        <dbReference type="ARBA" id="ARBA00004123"/>
    </source>
</evidence>
<reference evidence="8" key="1">
    <citation type="submission" date="2023-06" db="EMBL/GenBank/DDBJ databases">
        <authorList>
            <person name="Delattre M."/>
        </authorList>
    </citation>
    <scope>NUCLEOTIDE SEQUENCE</scope>
    <source>
        <strain evidence="8">AF72</strain>
    </source>
</reference>
<dbReference type="GO" id="GO:0000978">
    <property type="term" value="F:RNA polymerase II cis-regulatory region sequence-specific DNA binding"/>
    <property type="evidence" value="ECO:0007669"/>
    <property type="project" value="TreeGrafter"/>
</dbReference>
<dbReference type="SUPFAM" id="SSF46689">
    <property type="entry name" value="Homeodomain-like"/>
    <property type="match status" value="1"/>
</dbReference>
<dbReference type="Proteomes" id="UP001177023">
    <property type="component" value="Unassembled WGS sequence"/>
</dbReference>
<keyword evidence="3 5" id="KW-0371">Homeobox</keyword>
<keyword evidence="9" id="KW-1185">Reference proteome</keyword>
<dbReference type="EMBL" id="CATQJA010002609">
    <property type="protein sequence ID" value="CAJ0572911.1"/>
    <property type="molecule type" value="Genomic_DNA"/>
</dbReference>
<feature type="non-terminal residue" evidence="8">
    <location>
        <position position="1"/>
    </location>
</feature>
<name>A0AA36CPI9_9BILA</name>
<dbReference type="InterPro" id="IPR009057">
    <property type="entry name" value="Homeodomain-like_sf"/>
</dbReference>
<comment type="caution">
    <text evidence="8">The sequence shown here is derived from an EMBL/GenBank/DDBJ whole genome shotgun (WGS) entry which is preliminary data.</text>
</comment>
<dbReference type="Pfam" id="PF00046">
    <property type="entry name" value="Homeodomain"/>
    <property type="match status" value="1"/>
</dbReference>
<dbReference type="GO" id="GO:0005634">
    <property type="term" value="C:nucleus"/>
    <property type="evidence" value="ECO:0007669"/>
    <property type="project" value="UniProtKB-SubCell"/>
</dbReference>
<evidence type="ECO:0000256" key="4">
    <source>
        <dbReference type="ARBA" id="ARBA00023242"/>
    </source>
</evidence>
<evidence type="ECO:0000256" key="2">
    <source>
        <dbReference type="ARBA" id="ARBA00023125"/>
    </source>
</evidence>
<accession>A0AA36CPI9</accession>
<comment type="subcellular location">
    <subcellularLocation>
        <location evidence="1 5 6">Nucleus</location>
    </subcellularLocation>
</comment>
<evidence type="ECO:0000313" key="8">
    <source>
        <dbReference type="EMBL" id="CAJ0572911.1"/>
    </source>
</evidence>
<dbReference type="GO" id="GO:0000981">
    <property type="term" value="F:DNA-binding transcription factor activity, RNA polymerase II-specific"/>
    <property type="evidence" value="ECO:0007669"/>
    <property type="project" value="InterPro"/>
</dbReference>
<gene>
    <name evidence="8" type="ORF">MSPICULIGERA_LOCUS11285</name>
</gene>
<proteinExistence type="predicted"/>
<dbReference type="SMART" id="SM00389">
    <property type="entry name" value="HOX"/>
    <property type="match status" value="1"/>
</dbReference>
<dbReference type="InterPro" id="IPR000047">
    <property type="entry name" value="HTH_motif"/>
</dbReference>
<protein>
    <recommendedName>
        <fullName evidence="7">Homeobox domain-containing protein</fullName>
    </recommendedName>
</protein>
<dbReference type="PRINTS" id="PR00031">
    <property type="entry name" value="HTHREPRESSR"/>
</dbReference>
<dbReference type="PANTHER" id="PTHR24340:SF70">
    <property type="entry name" value="NK7.1, ISOFORM A"/>
    <property type="match status" value="1"/>
</dbReference>
<dbReference type="CDD" id="cd00086">
    <property type="entry name" value="homeodomain"/>
    <property type="match status" value="1"/>
</dbReference>
<keyword evidence="2 5" id="KW-0238">DNA-binding</keyword>
<sequence length="145" mass="16807">MSWNYSIPHLFNPFLARLLPLPNFAELLLELPKPGTDFSIDKLLGLSEKSGNPEKAKKTSVPYIRNGKSKKKKARTTFTGRQIYELERQFEVKKYLSSTERQELARALCLTETQVKIWFQNRRTKWKKFDSEVGGKEITVVVDAE</sequence>
<dbReference type="Gene3D" id="1.10.10.60">
    <property type="entry name" value="Homeodomain-like"/>
    <property type="match status" value="1"/>
</dbReference>
<dbReference type="InterPro" id="IPR017970">
    <property type="entry name" value="Homeobox_CS"/>
</dbReference>
<evidence type="ECO:0000256" key="3">
    <source>
        <dbReference type="ARBA" id="ARBA00023155"/>
    </source>
</evidence>
<dbReference type="InterPro" id="IPR001356">
    <property type="entry name" value="HD"/>
</dbReference>
<evidence type="ECO:0000256" key="5">
    <source>
        <dbReference type="PROSITE-ProRule" id="PRU00108"/>
    </source>
</evidence>
<dbReference type="PANTHER" id="PTHR24340">
    <property type="entry name" value="HOMEOBOX PROTEIN NKX"/>
    <property type="match status" value="1"/>
</dbReference>
<feature type="DNA-binding region" description="Homeobox" evidence="5">
    <location>
        <begin position="71"/>
        <end position="130"/>
    </location>
</feature>
<evidence type="ECO:0000259" key="7">
    <source>
        <dbReference type="PROSITE" id="PS50071"/>
    </source>
</evidence>
<dbReference type="InterPro" id="IPR020479">
    <property type="entry name" value="HD_metazoa"/>
</dbReference>